<dbReference type="InterPro" id="IPR058624">
    <property type="entry name" value="MdtA-like_HH"/>
</dbReference>
<feature type="compositionally biased region" description="Gly residues" evidence="4">
    <location>
        <begin position="483"/>
        <end position="492"/>
    </location>
</feature>
<keyword evidence="5" id="KW-0732">Signal</keyword>
<gene>
    <name evidence="10" type="primary">bepF</name>
    <name evidence="10" type="ORF">PAA8504_04206</name>
</gene>
<feature type="coiled-coil region" evidence="3">
    <location>
        <begin position="146"/>
        <end position="218"/>
    </location>
</feature>
<feature type="compositionally biased region" description="Gly residues" evidence="4">
    <location>
        <begin position="455"/>
        <end position="475"/>
    </location>
</feature>
<dbReference type="Pfam" id="PF25876">
    <property type="entry name" value="HH_MFP_RND"/>
    <property type="match status" value="1"/>
</dbReference>
<keyword evidence="3" id="KW-0175">Coiled coil</keyword>
<evidence type="ECO:0000259" key="9">
    <source>
        <dbReference type="Pfam" id="PF25967"/>
    </source>
</evidence>
<dbReference type="NCBIfam" id="TIGR01730">
    <property type="entry name" value="RND_mfp"/>
    <property type="match status" value="1"/>
</dbReference>
<dbReference type="InterPro" id="IPR058626">
    <property type="entry name" value="MdtA-like_b-barrel"/>
</dbReference>
<feature type="region of interest" description="Disordered" evidence="4">
    <location>
        <begin position="284"/>
        <end position="307"/>
    </location>
</feature>
<dbReference type="Pfam" id="PF25967">
    <property type="entry name" value="RND-MFP_C"/>
    <property type="match status" value="1"/>
</dbReference>
<feature type="compositionally biased region" description="Gly residues" evidence="4">
    <location>
        <begin position="25"/>
        <end position="43"/>
    </location>
</feature>
<evidence type="ECO:0000259" key="7">
    <source>
        <dbReference type="Pfam" id="PF25917"/>
    </source>
</evidence>
<name>A0A2R8C1Q2_9RHOB</name>
<dbReference type="Pfam" id="PF25944">
    <property type="entry name" value="Beta-barrel_RND"/>
    <property type="match status" value="1"/>
</dbReference>
<feature type="domain" description="Multidrug resistance protein MdtA-like barrel-sandwich hybrid" evidence="7">
    <location>
        <begin position="112"/>
        <end position="246"/>
    </location>
</feature>
<protein>
    <submittedName>
        <fullName evidence="10">Efflux pump periplasmic linker BepF</fullName>
    </submittedName>
</protein>
<dbReference type="Pfam" id="PF25917">
    <property type="entry name" value="BSH_RND"/>
    <property type="match status" value="1"/>
</dbReference>
<evidence type="ECO:0000256" key="3">
    <source>
        <dbReference type="SAM" id="Coils"/>
    </source>
</evidence>
<accession>A0A2R8C1Q2</accession>
<dbReference type="RefSeq" id="WP_108896038.1">
    <property type="nucleotide sequence ID" value="NZ_ONZF01000018.1"/>
</dbReference>
<dbReference type="AlphaFoldDB" id="A0A2R8C1Q2"/>
<dbReference type="GO" id="GO:0022857">
    <property type="term" value="F:transmembrane transporter activity"/>
    <property type="evidence" value="ECO:0007669"/>
    <property type="project" value="InterPro"/>
</dbReference>
<dbReference type="InterPro" id="IPR058627">
    <property type="entry name" value="MdtA-like_C"/>
</dbReference>
<reference evidence="10 11" key="1">
    <citation type="submission" date="2018-03" db="EMBL/GenBank/DDBJ databases">
        <authorList>
            <person name="Keele B.F."/>
        </authorList>
    </citation>
    <scope>NUCLEOTIDE SEQUENCE [LARGE SCALE GENOMIC DNA]</scope>
    <source>
        <strain evidence="10 11">CECT 8504</strain>
    </source>
</reference>
<dbReference type="InterPro" id="IPR058625">
    <property type="entry name" value="MdtA-like_BSH"/>
</dbReference>
<feature type="domain" description="Multidrug resistance protein MdtA-like C-terminal permuted SH3" evidence="9">
    <location>
        <begin position="382"/>
        <end position="439"/>
    </location>
</feature>
<dbReference type="GO" id="GO:0005886">
    <property type="term" value="C:plasma membrane"/>
    <property type="evidence" value="ECO:0007669"/>
    <property type="project" value="TreeGrafter"/>
</dbReference>
<dbReference type="SUPFAM" id="SSF111369">
    <property type="entry name" value="HlyD-like secretion proteins"/>
    <property type="match status" value="1"/>
</dbReference>
<comment type="subcellular location">
    <subcellularLocation>
        <location evidence="1">Cell envelope</location>
    </subcellularLocation>
</comment>
<feature type="region of interest" description="Disordered" evidence="4">
    <location>
        <begin position="65"/>
        <end position="92"/>
    </location>
</feature>
<feature type="region of interest" description="Disordered" evidence="4">
    <location>
        <begin position="442"/>
        <end position="492"/>
    </location>
</feature>
<dbReference type="OrthoDB" id="7811737at2"/>
<evidence type="ECO:0000313" key="11">
    <source>
        <dbReference type="Proteomes" id="UP000244912"/>
    </source>
</evidence>
<dbReference type="InterPro" id="IPR006143">
    <property type="entry name" value="RND_pump_MFP"/>
</dbReference>
<dbReference type="PANTHER" id="PTHR30158">
    <property type="entry name" value="ACRA/E-RELATED COMPONENT OF DRUG EFFLUX TRANSPORTER"/>
    <property type="match status" value="1"/>
</dbReference>
<evidence type="ECO:0000313" key="10">
    <source>
        <dbReference type="EMBL" id="SPJ26348.1"/>
    </source>
</evidence>
<dbReference type="Gene3D" id="2.40.50.100">
    <property type="match status" value="1"/>
</dbReference>
<dbReference type="EMBL" id="ONZF01000018">
    <property type="protein sequence ID" value="SPJ26348.1"/>
    <property type="molecule type" value="Genomic_DNA"/>
</dbReference>
<evidence type="ECO:0000256" key="1">
    <source>
        <dbReference type="ARBA" id="ARBA00004196"/>
    </source>
</evidence>
<dbReference type="Gene3D" id="2.40.30.170">
    <property type="match status" value="1"/>
</dbReference>
<keyword evidence="11" id="KW-1185">Reference proteome</keyword>
<feature type="signal peptide" evidence="5">
    <location>
        <begin position="1"/>
        <end position="23"/>
    </location>
</feature>
<dbReference type="GO" id="GO:0046677">
    <property type="term" value="P:response to antibiotic"/>
    <property type="evidence" value="ECO:0007669"/>
    <property type="project" value="TreeGrafter"/>
</dbReference>
<evidence type="ECO:0000256" key="2">
    <source>
        <dbReference type="ARBA" id="ARBA00009477"/>
    </source>
</evidence>
<feature type="chain" id="PRO_5015360458" evidence="5">
    <location>
        <begin position="24"/>
        <end position="492"/>
    </location>
</feature>
<sequence>MRFRRLIFLTIASAFVTVDIAGAQDGGSGGEGASDGQTQGGSGASVDLPLVGEVPVPGFLSSLLGIESDAPENPGQGGGQGQSRPPAVVYSEAQEEPVGESFRFLGRVTPIEQVEVQARITGFIEEVAFDGGEFVEEGNLLFQIQREQYETALASAEARLDSAEAANAETERQLARRRELRESNTVSQANLDDAIASAAASRAQVRQAEADVRQAELDLSYTSIEAPISGKMSAPFITRGNYVSASSGPLAELVQLDPIWGVFSLGENRLSRWRQLGIGSGEIAPIEDREEEAENNSSAGPVGDDAPQAQSIEEANYRLSLVLPDGSVYAEEGEFAFVGNSVDATTGTVEVRVRFANPEGLLLPNQNVTLRVEEANPPVLPVIQQAAVQLGRDGRTVWVVNDDDTVSRLPIEVEPGPEPGTVAVTRGLEGGERVIVRGALQLRDGQTVDPRTTGQQGGVPGGAAQGGAAGEGSGDGTSSEGSGQSGGSGGSE</sequence>
<dbReference type="Gene3D" id="1.10.287.470">
    <property type="entry name" value="Helix hairpin bin"/>
    <property type="match status" value="1"/>
</dbReference>
<feature type="domain" description="Multidrug resistance protein MdtA-like alpha-helical hairpin" evidence="6">
    <location>
        <begin position="153"/>
        <end position="222"/>
    </location>
</feature>
<dbReference type="Gene3D" id="2.40.420.20">
    <property type="match status" value="1"/>
</dbReference>
<dbReference type="GO" id="GO:0030313">
    <property type="term" value="C:cell envelope"/>
    <property type="evidence" value="ECO:0007669"/>
    <property type="project" value="UniProtKB-SubCell"/>
</dbReference>
<evidence type="ECO:0000256" key="5">
    <source>
        <dbReference type="SAM" id="SignalP"/>
    </source>
</evidence>
<proteinExistence type="inferred from homology"/>
<feature type="region of interest" description="Disordered" evidence="4">
    <location>
        <begin position="25"/>
        <end position="47"/>
    </location>
</feature>
<dbReference type="PANTHER" id="PTHR30158:SF24">
    <property type="entry name" value="HLYD FAMILY SECRETION PROTEIN"/>
    <property type="match status" value="1"/>
</dbReference>
<evidence type="ECO:0000256" key="4">
    <source>
        <dbReference type="SAM" id="MobiDB-lite"/>
    </source>
</evidence>
<evidence type="ECO:0000259" key="8">
    <source>
        <dbReference type="Pfam" id="PF25944"/>
    </source>
</evidence>
<evidence type="ECO:0000259" key="6">
    <source>
        <dbReference type="Pfam" id="PF25876"/>
    </source>
</evidence>
<feature type="domain" description="Multidrug resistance protein MdtA-like beta-barrel" evidence="8">
    <location>
        <begin position="316"/>
        <end position="375"/>
    </location>
</feature>
<dbReference type="Proteomes" id="UP000244912">
    <property type="component" value="Unassembled WGS sequence"/>
</dbReference>
<organism evidence="10 11">
    <name type="scientific">Palleronia abyssalis</name>
    <dbReference type="NCBI Taxonomy" id="1501240"/>
    <lineage>
        <taxon>Bacteria</taxon>
        <taxon>Pseudomonadati</taxon>
        <taxon>Pseudomonadota</taxon>
        <taxon>Alphaproteobacteria</taxon>
        <taxon>Rhodobacterales</taxon>
        <taxon>Roseobacteraceae</taxon>
        <taxon>Palleronia</taxon>
    </lineage>
</organism>
<comment type="similarity">
    <text evidence="2">Belongs to the membrane fusion protein (MFP) (TC 8.A.1) family.</text>
</comment>